<protein>
    <submittedName>
        <fullName evidence="3">DM13 domain-containing protein</fullName>
    </submittedName>
</protein>
<evidence type="ECO:0000256" key="1">
    <source>
        <dbReference type="SAM" id="SignalP"/>
    </source>
</evidence>
<reference evidence="3 4" key="1">
    <citation type="submission" date="2024-10" db="EMBL/GenBank/DDBJ databases">
        <authorList>
            <person name="Yang X.-N."/>
        </authorList>
    </citation>
    <scope>NUCLEOTIDE SEQUENCE [LARGE SCALE GENOMIC DNA]</scope>
    <source>
        <strain evidence="3 4">CAU 1059</strain>
    </source>
</reference>
<dbReference type="PROSITE" id="PS51549">
    <property type="entry name" value="DM13"/>
    <property type="match status" value="1"/>
</dbReference>
<accession>A0ABW7I8T9</accession>
<evidence type="ECO:0000259" key="2">
    <source>
        <dbReference type="PROSITE" id="PS51549"/>
    </source>
</evidence>
<proteinExistence type="predicted"/>
<feature type="signal peptide" evidence="1">
    <location>
        <begin position="1"/>
        <end position="24"/>
    </location>
</feature>
<sequence>MNRRQMIAALAMGAASLTAPMASADKMAAKASGTFTGLSNHVTTGGVSIIEEDGRIYVELAEDFSLDGGPDPRVHFGKGGAHDAGAYLGALVSLEGKQRYAVPPTWDVSDYNEVYIWCEVASVPLGVAGLE</sequence>
<evidence type="ECO:0000313" key="4">
    <source>
        <dbReference type="Proteomes" id="UP001607157"/>
    </source>
</evidence>
<dbReference type="InterPro" id="IPR019545">
    <property type="entry name" value="DM13_domain"/>
</dbReference>
<keyword evidence="4" id="KW-1185">Reference proteome</keyword>
<name>A0ABW7I8T9_9RHOB</name>
<feature type="domain" description="DM13" evidence="2">
    <location>
        <begin position="33"/>
        <end position="131"/>
    </location>
</feature>
<gene>
    <name evidence="3" type="ORF">ACGRVM_11820</name>
</gene>
<dbReference type="Pfam" id="PF10517">
    <property type="entry name" value="DM13"/>
    <property type="match status" value="1"/>
</dbReference>
<organism evidence="3 4">
    <name type="scientific">Roseovarius aquimarinus</name>
    <dbReference type="NCBI Taxonomy" id="1229156"/>
    <lineage>
        <taxon>Bacteria</taxon>
        <taxon>Pseudomonadati</taxon>
        <taxon>Pseudomonadota</taxon>
        <taxon>Alphaproteobacteria</taxon>
        <taxon>Rhodobacterales</taxon>
        <taxon>Roseobacteraceae</taxon>
        <taxon>Roseovarius</taxon>
    </lineage>
</organism>
<dbReference type="EMBL" id="JBIHMM010000003">
    <property type="protein sequence ID" value="MFH0254582.1"/>
    <property type="molecule type" value="Genomic_DNA"/>
</dbReference>
<keyword evidence="1" id="KW-0732">Signal</keyword>
<dbReference type="RefSeq" id="WP_377171873.1">
    <property type="nucleotide sequence ID" value="NZ_JBHTJC010000003.1"/>
</dbReference>
<dbReference type="Proteomes" id="UP001607157">
    <property type="component" value="Unassembled WGS sequence"/>
</dbReference>
<evidence type="ECO:0000313" key="3">
    <source>
        <dbReference type="EMBL" id="MFH0254582.1"/>
    </source>
</evidence>
<comment type="caution">
    <text evidence="3">The sequence shown here is derived from an EMBL/GenBank/DDBJ whole genome shotgun (WGS) entry which is preliminary data.</text>
</comment>
<feature type="chain" id="PRO_5047110054" evidence="1">
    <location>
        <begin position="25"/>
        <end position="131"/>
    </location>
</feature>